<evidence type="ECO:0000259" key="2">
    <source>
        <dbReference type="Pfam" id="PF24894"/>
    </source>
</evidence>
<dbReference type="InterPro" id="IPR005835">
    <property type="entry name" value="NTP_transferase_dom"/>
</dbReference>
<evidence type="ECO:0000313" key="3">
    <source>
        <dbReference type="EMBL" id="HGK27468.1"/>
    </source>
</evidence>
<name>A0A7C4CCE5_UNCW3</name>
<keyword evidence="3" id="KW-0548">Nucleotidyltransferase</keyword>
<dbReference type="Gene3D" id="3.90.550.10">
    <property type="entry name" value="Spore Coat Polysaccharide Biosynthesis Protein SpsA, Chain A"/>
    <property type="match status" value="1"/>
</dbReference>
<accession>A0A7C4CCE5</accession>
<protein>
    <submittedName>
        <fullName evidence="3">Glucose-1-phosphate thymidylyltransferase</fullName>
        <ecNumber evidence="3">2.7.7.24</ecNumber>
    </submittedName>
</protein>
<dbReference type="NCBIfam" id="TIGR01208">
    <property type="entry name" value="rmlA_long"/>
    <property type="match status" value="1"/>
</dbReference>
<reference evidence="3" key="1">
    <citation type="journal article" date="2020" name="mSystems">
        <title>Genome- and Community-Level Interaction Insights into Carbon Utilization and Element Cycling Functions of Hydrothermarchaeota in Hydrothermal Sediment.</title>
        <authorList>
            <person name="Zhou Z."/>
            <person name="Liu Y."/>
            <person name="Xu W."/>
            <person name="Pan J."/>
            <person name="Luo Z.H."/>
            <person name="Li M."/>
        </authorList>
    </citation>
    <scope>NUCLEOTIDE SEQUENCE [LARGE SCALE GENOMIC DNA]</scope>
    <source>
        <strain evidence="3">SpSt-488</strain>
    </source>
</reference>
<dbReference type="GO" id="GO:0008879">
    <property type="term" value="F:glucose-1-phosphate thymidylyltransferase activity"/>
    <property type="evidence" value="ECO:0007669"/>
    <property type="project" value="UniProtKB-EC"/>
</dbReference>
<proteinExistence type="predicted"/>
<dbReference type="InterPro" id="IPR005908">
    <property type="entry name" value="G1P_thy_trans_l"/>
</dbReference>
<dbReference type="AlphaFoldDB" id="A0A7C4CCE5"/>
<dbReference type="PANTHER" id="PTHR42883:SF2">
    <property type="entry name" value="THYMIDYLYLTRANSFERASE"/>
    <property type="match status" value="1"/>
</dbReference>
<sequence length="352" mass="37668">MKGLVLSGGRGTRLRPLTYTIAKQLIPVANRPILAYVFDHLRDAGIRETGVVISPETGEEIRAFLGDGSNWNMRLEFILQDSPDGLAHAVKVARPFLGNDPFVMYLGDNLLQDGIGDAIAAFAAEKADALIMLKPVPDARAFGVAVIDAAGAVVRLVEKPPQPPSDLALVGVYVFSPRIHQVIAGLKPSARGELEITDAIQQLADSGARVRARILSGWWLDTGKKDDLLDANYIVLDTYCRRSLKGTLEKSTVTGPVTIGPGTQVCNSTLYGPTVIGSGAVIEDSTVGPHCSIADNCTIRRTAVARSVILEHSHIAGVEKLEESLIGRHVRITGQSGRGLRLLLSDSSEVEL</sequence>
<dbReference type="EC" id="2.7.7.24" evidence="3"/>
<evidence type="ECO:0000259" key="1">
    <source>
        <dbReference type="Pfam" id="PF00483"/>
    </source>
</evidence>
<dbReference type="InterPro" id="IPR029044">
    <property type="entry name" value="Nucleotide-diphossugar_trans"/>
</dbReference>
<dbReference type="Gene3D" id="2.160.10.10">
    <property type="entry name" value="Hexapeptide repeat proteins"/>
    <property type="match status" value="1"/>
</dbReference>
<dbReference type="PANTHER" id="PTHR42883">
    <property type="entry name" value="GLUCOSE-1-PHOSPHATE THYMIDYLTRANSFERASE"/>
    <property type="match status" value="1"/>
</dbReference>
<feature type="domain" description="Nucleotidyl transferase" evidence="1">
    <location>
        <begin position="2"/>
        <end position="236"/>
    </location>
</feature>
<dbReference type="Pfam" id="PF00483">
    <property type="entry name" value="NTP_transferase"/>
    <property type="match status" value="1"/>
</dbReference>
<dbReference type="InterPro" id="IPR056818">
    <property type="entry name" value="GlmU/GlgC-like_hexapep"/>
</dbReference>
<gene>
    <name evidence="3" type="ORF">ENS41_00740</name>
</gene>
<dbReference type="EMBL" id="DSUT01000013">
    <property type="protein sequence ID" value="HGK27468.1"/>
    <property type="molecule type" value="Genomic_DNA"/>
</dbReference>
<dbReference type="Pfam" id="PF24894">
    <property type="entry name" value="Hexapep_GlmU"/>
    <property type="match status" value="1"/>
</dbReference>
<organism evidence="3">
    <name type="scientific">candidate division WOR-3 bacterium</name>
    <dbReference type="NCBI Taxonomy" id="2052148"/>
    <lineage>
        <taxon>Bacteria</taxon>
        <taxon>Bacteria division WOR-3</taxon>
    </lineage>
</organism>
<keyword evidence="3" id="KW-0808">Transferase</keyword>
<dbReference type="SUPFAM" id="SSF53448">
    <property type="entry name" value="Nucleotide-diphospho-sugar transferases"/>
    <property type="match status" value="1"/>
</dbReference>
<comment type="caution">
    <text evidence="3">The sequence shown here is derived from an EMBL/GenBank/DDBJ whole genome shotgun (WGS) entry which is preliminary data.</text>
</comment>
<feature type="domain" description="Glucose-1-phosphate adenylyltransferase/Bifunctional protein GlmU-like C-terminal hexapeptide" evidence="2">
    <location>
        <begin position="244"/>
        <end position="322"/>
    </location>
</feature>
<dbReference type="CDD" id="cd04189">
    <property type="entry name" value="G1P_TT_long"/>
    <property type="match status" value="1"/>
</dbReference>